<proteinExistence type="predicted"/>
<reference evidence="2" key="1">
    <citation type="submission" date="2023-01" db="EMBL/GenBank/DDBJ databases">
        <authorList>
            <person name="Van Ghelder C."/>
            <person name="Rancurel C."/>
        </authorList>
    </citation>
    <scope>NUCLEOTIDE SEQUENCE</scope>
    <source>
        <strain evidence="2">CNCM I-4278</strain>
    </source>
</reference>
<accession>A0A9W4XW47</accession>
<sequence>MIRAECTQPVQQPSFFLSLARPLIHRTQGSSSTHVVLKGRNSDSFCHRTGAQAHMYIRPASTVPSALLANALRRRRDLHLPCAIRLACMHMFSSALHTGPAGDAIQIPHFPTVRCPVATPSTAPGQANKASLQTWRGPGLLRVADRLPILRLLRSAMLPIRAPFSPFTQQQHCPSKERKTSIKKRSRDTKRQSNA</sequence>
<gene>
    <name evidence="2" type="ORF">PDIGIT_LOCUS13471</name>
</gene>
<evidence type="ECO:0000256" key="1">
    <source>
        <dbReference type="SAM" id="MobiDB-lite"/>
    </source>
</evidence>
<keyword evidence="3" id="KW-1185">Reference proteome</keyword>
<evidence type="ECO:0000313" key="2">
    <source>
        <dbReference type="EMBL" id="CAI6340296.1"/>
    </source>
</evidence>
<comment type="caution">
    <text evidence="2">The sequence shown here is derived from an EMBL/GenBank/DDBJ whole genome shotgun (WGS) entry which is preliminary data.</text>
</comment>
<dbReference type="EMBL" id="CAOQHR010000010">
    <property type="protein sequence ID" value="CAI6340296.1"/>
    <property type="molecule type" value="Genomic_DNA"/>
</dbReference>
<feature type="region of interest" description="Disordered" evidence="1">
    <location>
        <begin position="167"/>
        <end position="195"/>
    </location>
</feature>
<protein>
    <submittedName>
        <fullName evidence="2">Uncharacterized protein</fullName>
    </submittedName>
</protein>
<name>A0A9W4XW47_9PLEO</name>
<organism evidence="2 3">
    <name type="scientific">Periconia digitata</name>
    <dbReference type="NCBI Taxonomy" id="1303443"/>
    <lineage>
        <taxon>Eukaryota</taxon>
        <taxon>Fungi</taxon>
        <taxon>Dikarya</taxon>
        <taxon>Ascomycota</taxon>
        <taxon>Pezizomycotina</taxon>
        <taxon>Dothideomycetes</taxon>
        <taxon>Pleosporomycetidae</taxon>
        <taxon>Pleosporales</taxon>
        <taxon>Massarineae</taxon>
        <taxon>Periconiaceae</taxon>
        <taxon>Periconia</taxon>
    </lineage>
</organism>
<dbReference type="Proteomes" id="UP001152607">
    <property type="component" value="Unassembled WGS sequence"/>
</dbReference>
<dbReference type="AlphaFoldDB" id="A0A9W4XW47"/>
<evidence type="ECO:0000313" key="3">
    <source>
        <dbReference type="Proteomes" id="UP001152607"/>
    </source>
</evidence>